<proteinExistence type="predicted"/>
<dbReference type="OrthoDB" id="532617at2759"/>
<accession>C1FI59</accession>
<feature type="domain" description="FIST" evidence="2">
    <location>
        <begin position="143"/>
        <end position="336"/>
    </location>
</feature>
<evidence type="ECO:0008006" key="6">
    <source>
        <dbReference type="Google" id="ProtNLM"/>
    </source>
</evidence>
<reference evidence="4 5" key="1">
    <citation type="journal article" date="2009" name="Science">
        <title>Green evolution and dynamic adaptations revealed by genomes of the marine picoeukaryotes Micromonas.</title>
        <authorList>
            <person name="Worden A.Z."/>
            <person name="Lee J.H."/>
            <person name="Mock T."/>
            <person name="Rouze P."/>
            <person name="Simmons M.P."/>
            <person name="Aerts A.L."/>
            <person name="Allen A.E."/>
            <person name="Cuvelier M.L."/>
            <person name="Derelle E."/>
            <person name="Everett M.V."/>
            <person name="Foulon E."/>
            <person name="Grimwood J."/>
            <person name="Gundlach H."/>
            <person name="Henrissat B."/>
            <person name="Napoli C."/>
            <person name="McDonald S.M."/>
            <person name="Parker M.S."/>
            <person name="Rombauts S."/>
            <person name="Salamov A."/>
            <person name="Von Dassow P."/>
            <person name="Badger J.H."/>
            <person name="Coutinho P.M."/>
            <person name="Demir E."/>
            <person name="Dubchak I."/>
            <person name="Gentemann C."/>
            <person name="Eikrem W."/>
            <person name="Gready J.E."/>
            <person name="John U."/>
            <person name="Lanier W."/>
            <person name="Lindquist E.A."/>
            <person name="Lucas S."/>
            <person name="Mayer K.F."/>
            <person name="Moreau H."/>
            <person name="Not F."/>
            <person name="Otillar R."/>
            <person name="Panaud O."/>
            <person name="Pangilinan J."/>
            <person name="Paulsen I."/>
            <person name="Piegu B."/>
            <person name="Poliakov A."/>
            <person name="Robbens S."/>
            <person name="Schmutz J."/>
            <person name="Toulza E."/>
            <person name="Wyss T."/>
            <person name="Zelensky A."/>
            <person name="Zhou K."/>
            <person name="Armbrust E.V."/>
            <person name="Bhattacharya D."/>
            <person name="Goodenough U.W."/>
            <person name="Van de Peer Y."/>
            <person name="Grigoriev I.V."/>
        </authorList>
    </citation>
    <scope>NUCLEOTIDE SEQUENCE [LARGE SCALE GENOMIC DNA]</scope>
    <source>
        <strain evidence="5">RCC299 / NOUM17</strain>
    </source>
</reference>
<protein>
    <recommendedName>
        <fullName evidence="6">FIST C-domain domain-containing protein</fullName>
    </recommendedName>
</protein>
<sequence length="599" mass="61404">MRRGVASAVASLVARGAEALPSWSAPGARGVALGVRSVDPALPRCARVRPARCLATDADAGSGADAEGSSMRFGSGLSNNETLSVAVAEAVAEVKATLGHDRVPSWVQLAVSADYPDPTRAAAFVAECFTPAGGANLASPQPPPPAIFGGVVTGCIGGRGQTMDGPSVSIVAAAMGPDVEVIPFTADDASLPKQVTPAQWARLMASGDSSSASSPASTSSPAVSTSSPASTSSPMGHESVAVLALCRPDFIEVDDFTRRVHGVAPGSVCVGGAVRPGGALFADGAQCDESIAVSGVFVRGRSFRVTAHSLHSCRPVGRAMTLTRAVDGHVLDLDGRSAGDVLSRMLQELPDHVSGLPVMLGVGEGGLSEGVGEGGMGVTNKGVNKGGPRPSRDVRGRVVDDGSVAAGIADVARMAKKSSLGEKASEKRAKAGKIVEDVTGKPGTNRGLKGTHERTHADVEADAQLAARDGYASGGAGYVYRDIVMADRETGGIFIGRHSLENGAPVRLHVRDNEWGRARSRELMRLVHEEREARGGGLRGAVMYTCVSGDRLHAANFRDRVPGVELGGGYTSGELGPSAVGRQSHMHSHTSVLGLFWDA</sequence>
<dbReference type="EMBL" id="CP001576">
    <property type="protein sequence ID" value="ACO69937.1"/>
    <property type="molecule type" value="Genomic_DNA"/>
</dbReference>
<dbReference type="InterPro" id="IPR013702">
    <property type="entry name" value="FIST_domain_N"/>
</dbReference>
<dbReference type="RefSeq" id="XP_002508679.1">
    <property type="nucleotide sequence ID" value="XM_002508633.1"/>
</dbReference>
<organism evidence="4 5">
    <name type="scientific">Micromonas commoda (strain RCC299 / NOUM17 / CCMP2709)</name>
    <name type="common">Picoplanktonic green alga</name>
    <dbReference type="NCBI Taxonomy" id="296587"/>
    <lineage>
        <taxon>Eukaryota</taxon>
        <taxon>Viridiplantae</taxon>
        <taxon>Chlorophyta</taxon>
        <taxon>Mamiellophyceae</taxon>
        <taxon>Mamiellales</taxon>
        <taxon>Mamiellaceae</taxon>
        <taxon>Micromonas</taxon>
    </lineage>
</organism>
<dbReference type="InParanoid" id="C1FI59"/>
<feature type="region of interest" description="Disordered" evidence="1">
    <location>
        <begin position="206"/>
        <end position="235"/>
    </location>
</feature>
<dbReference type="InterPro" id="IPR019494">
    <property type="entry name" value="FIST_C"/>
</dbReference>
<dbReference type="OMA" id="HAANFRD"/>
<evidence type="ECO:0000313" key="4">
    <source>
        <dbReference type="EMBL" id="ACO69937.1"/>
    </source>
</evidence>
<evidence type="ECO:0000313" key="5">
    <source>
        <dbReference type="Proteomes" id="UP000002009"/>
    </source>
</evidence>
<dbReference type="GeneID" id="8246686"/>
<feature type="compositionally biased region" description="Low complexity" evidence="1">
    <location>
        <begin position="209"/>
        <end position="234"/>
    </location>
</feature>
<feature type="region of interest" description="Disordered" evidence="1">
    <location>
        <begin position="370"/>
        <end position="396"/>
    </location>
</feature>
<dbReference type="Pfam" id="PF10442">
    <property type="entry name" value="FIST_C"/>
    <property type="match status" value="1"/>
</dbReference>
<keyword evidence="5" id="KW-1185">Reference proteome</keyword>
<dbReference type="AlphaFoldDB" id="C1FI59"/>
<evidence type="ECO:0000256" key="1">
    <source>
        <dbReference type="SAM" id="MobiDB-lite"/>
    </source>
</evidence>
<dbReference type="Proteomes" id="UP000002009">
    <property type="component" value="Chromosome 10"/>
</dbReference>
<name>C1FI59_MICCC</name>
<gene>
    <name evidence="4" type="ORF">MICPUN_61763</name>
</gene>
<dbReference type="KEGG" id="mis:MICPUN_61763"/>
<evidence type="ECO:0000259" key="2">
    <source>
        <dbReference type="Pfam" id="PF08495"/>
    </source>
</evidence>
<feature type="domain" description="FIST C-domain" evidence="3">
    <location>
        <begin position="470"/>
        <end position="577"/>
    </location>
</feature>
<dbReference type="Pfam" id="PF08495">
    <property type="entry name" value="FIST"/>
    <property type="match status" value="1"/>
</dbReference>
<evidence type="ECO:0000259" key="3">
    <source>
        <dbReference type="Pfam" id="PF10442"/>
    </source>
</evidence>